<evidence type="ECO:0000256" key="1">
    <source>
        <dbReference type="SAM" id="MobiDB-lite"/>
    </source>
</evidence>
<dbReference type="EMBL" id="CAMAPF010000997">
    <property type="protein sequence ID" value="CAH9137012.1"/>
    <property type="molecule type" value="Genomic_DNA"/>
</dbReference>
<feature type="region of interest" description="Disordered" evidence="1">
    <location>
        <begin position="43"/>
        <end position="140"/>
    </location>
</feature>
<evidence type="ECO:0000313" key="2">
    <source>
        <dbReference type="EMBL" id="CAH9137012.1"/>
    </source>
</evidence>
<dbReference type="AlphaFoldDB" id="A0AAV0FN16"/>
<keyword evidence="3" id="KW-1185">Reference proteome</keyword>
<protein>
    <submittedName>
        <fullName evidence="2">Uncharacterized protein</fullName>
    </submittedName>
</protein>
<comment type="caution">
    <text evidence="2">The sequence shown here is derived from an EMBL/GenBank/DDBJ whole genome shotgun (WGS) entry which is preliminary data.</text>
</comment>
<gene>
    <name evidence="2" type="ORF">CEPIT_LOCUS35717</name>
</gene>
<proteinExistence type="predicted"/>
<evidence type="ECO:0000313" key="3">
    <source>
        <dbReference type="Proteomes" id="UP001152523"/>
    </source>
</evidence>
<feature type="compositionally biased region" description="Low complexity" evidence="1">
    <location>
        <begin position="81"/>
        <end position="93"/>
    </location>
</feature>
<accession>A0AAV0FN16</accession>
<reference evidence="2" key="1">
    <citation type="submission" date="2022-07" db="EMBL/GenBank/DDBJ databases">
        <authorList>
            <person name="Macas J."/>
            <person name="Novak P."/>
            <person name="Neumann P."/>
        </authorList>
    </citation>
    <scope>NUCLEOTIDE SEQUENCE</scope>
</reference>
<name>A0AAV0FN16_9ASTE</name>
<sequence length="165" mass="17435">MPCRCVHCKMEEGSNSVTIGGDVDPAVVIAKLRKRGKKSQLAAAADSLASNKDDASGVSSTVGKQKKMVQKLQPQPPLQPPKGGDLPPLLKSPQQVMKAPQSTSTTHFPCPSVPTLQKSSEPATDHGAGGSSSSVISKIEKQMKKVRQLLLQQPPPPKGEDLQLL</sequence>
<dbReference type="Proteomes" id="UP001152523">
    <property type="component" value="Unassembled WGS sequence"/>
</dbReference>
<organism evidence="2 3">
    <name type="scientific">Cuscuta epithymum</name>
    <dbReference type="NCBI Taxonomy" id="186058"/>
    <lineage>
        <taxon>Eukaryota</taxon>
        <taxon>Viridiplantae</taxon>
        <taxon>Streptophyta</taxon>
        <taxon>Embryophyta</taxon>
        <taxon>Tracheophyta</taxon>
        <taxon>Spermatophyta</taxon>
        <taxon>Magnoliopsida</taxon>
        <taxon>eudicotyledons</taxon>
        <taxon>Gunneridae</taxon>
        <taxon>Pentapetalae</taxon>
        <taxon>asterids</taxon>
        <taxon>lamiids</taxon>
        <taxon>Solanales</taxon>
        <taxon>Convolvulaceae</taxon>
        <taxon>Cuscuteae</taxon>
        <taxon>Cuscuta</taxon>
        <taxon>Cuscuta subgen. Cuscuta</taxon>
    </lineage>
</organism>